<evidence type="ECO:0000313" key="3">
    <source>
        <dbReference type="Proteomes" id="UP001177943"/>
    </source>
</evidence>
<dbReference type="AlphaFoldDB" id="A0AA95IEK1"/>
<protein>
    <submittedName>
        <fullName evidence="2">DUF4062 domain-containing protein</fullName>
    </submittedName>
</protein>
<feature type="domain" description="DUF4062" evidence="1">
    <location>
        <begin position="5"/>
        <end position="91"/>
    </location>
</feature>
<organism evidence="2 3">
    <name type="scientific">Paenibacillus woosongensis</name>
    <dbReference type="NCBI Taxonomy" id="307580"/>
    <lineage>
        <taxon>Bacteria</taxon>
        <taxon>Bacillati</taxon>
        <taxon>Bacillota</taxon>
        <taxon>Bacilli</taxon>
        <taxon>Bacillales</taxon>
        <taxon>Paenibacillaceae</taxon>
        <taxon>Paenibacillus</taxon>
    </lineage>
</organism>
<evidence type="ECO:0000259" key="1">
    <source>
        <dbReference type="Pfam" id="PF13271"/>
    </source>
</evidence>
<dbReference type="InterPro" id="IPR025139">
    <property type="entry name" value="DUF4062"/>
</dbReference>
<dbReference type="Pfam" id="PF13271">
    <property type="entry name" value="DUF4062"/>
    <property type="match status" value="1"/>
</dbReference>
<dbReference type="KEGG" id="pwn:QNH46_11800"/>
<gene>
    <name evidence="2" type="ORF">QNH46_11800</name>
</gene>
<sequence>MARTKVFISSVNEDGLKPLRRAAFRELVSLGHDPLMWEENLGPWPAHIDSIKKCLEAVEACDIYLLFLGSKSGTYNAASGITVTHMEFIKAHEKGKLILVFADTEIKSVFFTIIKPLIDQFIDQYINDEERFPSPLHIMDFLSANHTIPSNVEPYVWYFLYDMTLRKIYIDDLSLGVPIDWKAYFSDLLRRGSLLLPLEQSIEQTSFRLEQFDEAVDLLYQLIPQLEITGLQQSEEFLEIIRSRMAGGRIEHSYGSYVAETVGFYGECCAATLYRQEDDCLRLIAKVGSAAGAACYKLDDHSSYNVLTYHMGDQEEQVFFKASKNMFYYCMRTGNLVLTLHFPADPDWDYKKFIHYKEAANDAIISKNPLMIEFIKLILGGMQS</sequence>
<dbReference type="Proteomes" id="UP001177943">
    <property type="component" value="Chromosome"/>
</dbReference>
<name>A0AA95IEK1_9BACL</name>
<accession>A0AA95IEK1</accession>
<proteinExistence type="predicted"/>
<dbReference type="EMBL" id="CP126084">
    <property type="protein sequence ID" value="WHX51273.1"/>
    <property type="molecule type" value="Genomic_DNA"/>
</dbReference>
<reference evidence="2" key="1">
    <citation type="submission" date="2023-05" db="EMBL/GenBank/DDBJ databases">
        <title>Comparative genomics of Bacillaceae isolates and their secondary metabolite potential.</title>
        <authorList>
            <person name="Song L."/>
            <person name="Nielsen L.J."/>
            <person name="Mohite O."/>
            <person name="Xu X."/>
            <person name="Weber T."/>
            <person name="Kovacs A.T."/>
        </authorList>
    </citation>
    <scope>NUCLEOTIDE SEQUENCE</scope>
    <source>
        <strain evidence="2">B2_4</strain>
    </source>
</reference>
<evidence type="ECO:0000313" key="2">
    <source>
        <dbReference type="EMBL" id="WHX51273.1"/>
    </source>
</evidence>
<dbReference type="RefSeq" id="WP_283928243.1">
    <property type="nucleotide sequence ID" value="NZ_CP126084.1"/>
</dbReference>